<dbReference type="Proteomes" id="UP000616608">
    <property type="component" value="Unassembled WGS sequence"/>
</dbReference>
<accession>A0A917LEP8</accession>
<proteinExistence type="predicted"/>
<name>A0A917LEP8_9BACI</name>
<evidence type="ECO:0000313" key="1">
    <source>
        <dbReference type="EMBL" id="GGG15818.1"/>
    </source>
</evidence>
<dbReference type="RefSeq" id="WP_188613692.1">
    <property type="nucleotide sequence ID" value="NZ_BMJT01000002.1"/>
</dbReference>
<dbReference type="PROSITE" id="PS51257">
    <property type="entry name" value="PROKAR_LIPOPROTEIN"/>
    <property type="match status" value="1"/>
</dbReference>
<gene>
    <name evidence="1" type="ORF">GCM10007425_07670</name>
</gene>
<dbReference type="AlphaFoldDB" id="A0A917LEP8"/>
<evidence type="ECO:0000313" key="2">
    <source>
        <dbReference type="Proteomes" id="UP000616608"/>
    </source>
</evidence>
<comment type="caution">
    <text evidence="1">The sequence shown here is derived from an EMBL/GenBank/DDBJ whole genome shotgun (WGS) entry which is preliminary data.</text>
</comment>
<keyword evidence="2" id="KW-1185">Reference proteome</keyword>
<reference evidence="1" key="2">
    <citation type="submission" date="2020-09" db="EMBL/GenBank/DDBJ databases">
        <authorList>
            <person name="Sun Q."/>
            <person name="Zhou Y."/>
        </authorList>
    </citation>
    <scope>NUCLEOTIDE SEQUENCE</scope>
    <source>
        <strain evidence="1">CGMCC 1.15760</strain>
    </source>
</reference>
<reference evidence="1" key="1">
    <citation type="journal article" date="2014" name="Int. J. Syst. Evol. Microbiol.">
        <title>Complete genome sequence of Corynebacterium casei LMG S-19264T (=DSM 44701T), isolated from a smear-ripened cheese.</title>
        <authorList>
            <consortium name="US DOE Joint Genome Institute (JGI-PGF)"/>
            <person name="Walter F."/>
            <person name="Albersmeier A."/>
            <person name="Kalinowski J."/>
            <person name="Ruckert C."/>
        </authorList>
    </citation>
    <scope>NUCLEOTIDE SEQUENCE</scope>
    <source>
        <strain evidence="1">CGMCC 1.15760</strain>
    </source>
</reference>
<dbReference type="EMBL" id="BMJT01000002">
    <property type="protein sequence ID" value="GGG15818.1"/>
    <property type="molecule type" value="Genomic_DNA"/>
</dbReference>
<sequence length="193" mass="22120">MKKYTNLLFILLVMFSLTGCGQLRPELREIPDYDPSYFPVTLEETEYILSPFASKTTEDRGEGYASDTYEFNHELFSVSITKHFITKIQEQGVISILVMINNTAPLKDPQFLPEFYRFFDPFMQAMPVTYDKKAVEKLFNPTEIVNGGNLAVIDLSETITARTSLMGGVSERFSDAEKMIFSMTIAYDDNFYN</sequence>
<organism evidence="1 2">
    <name type="scientific">Lysinibacillus alkalisoli</name>
    <dbReference type="NCBI Taxonomy" id="1911548"/>
    <lineage>
        <taxon>Bacteria</taxon>
        <taxon>Bacillati</taxon>
        <taxon>Bacillota</taxon>
        <taxon>Bacilli</taxon>
        <taxon>Bacillales</taxon>
        <taxon>Bacillaceae</taxon>
        <taxon>Lysinibacillus</taxon>
    </lineage>
</organism>
<protein>
    <submittedName>
        <fullName evidence="1">Uncharacterized protein</fullName>
    </submittedName>
</protein>